<feature type="compositionally biased region" description="Basic and acidic residues" evidence="1">
    <location>
        <begin position="180"/>
        <end position="193"/>
    </location>
</feature>
<reference evidence="3 4" key="3">
    <citation type="journal article" date="2017" name="G3 (Bethesda)">
        <title>Comparative analysis highlights variable genome content of wheat rusts and divergence of the mating loci.</title>
        <authorList>
            <person name="Cuomo C.A."/>
            <person name="Bakkeren G."/>
            <person name="Khalil H.B."/>
            <person name="Panwar V."/>
            <person name="Joly D."/>
            <person name="Linning R."/>
            <person name="Sakthikumar S."/>
            <person name="Song X."/>
            <person name="Adiconis X."/>
            <person name="Fan L."/>
            <person name="Goldberg J.M."/>
            <person name="Levin J.Z."/>
            <person name="Young S."/>
            <person name="Zeng Q."/>
            <person name="Anikster Y."/>
            <person name="Bruce M."/>
            <person name="Wang M."/>
            <person name="Yin C."/>
            <person name="McCallum B."/>
            <person name="Szabo L.J."/>
            <person name="Hulbert S."/>
            <person name="Chen X."/>
            <person name="Fellers J.P."/>
        </authorList>
    </citation>
    <scope>NUCLEOTIDE SEQUENCE</scope>
    <source>
        <strain evidence="3">isolate 1-1 / race 1 (BBBD)</strain>
        <strain evidence="4">Isolate 1-1 / race 1 (BBBD)</strain>
    </source>
</reference>
<keyword evidence="4" id="KW-1185">Reference proteome</keyword>
<dbReference type="Proteomes" id="UP000005240">
    <property type="component" value="Unassembled WGS sequence"/>
</dbReference>
<dbReference type="VEuPathDB" id="FungiDB:PTTG_00286"/>
<evidence type="ECO:0000313" key="2">
    <source>
        <dbReference type="EMBL" id="OAV98220.1"/>
    </source>
</evidence>
<sequence length="200" mass="22774">MKLFSSNSFALWFTIIIASTFHLPASTRCLNVPEASQVKRSILSKRKVLAAPRLVVIPIIGPVSFNTMFNWGCSSDWHDYSRVGADYETRVKMEAAQAISDVAEQYAKAHPDVSKKVSVDLREIWLEENGQLPEKDRAQAMQARADLQELFDEHPELQEQAEYRFQDKVEQMIVTLQPTSRDDAPGKDPKDWAHVNLQND</sequence>
<accession>A0A0C4EHS0</accession>
<dbReference type="EnsemblFungi" id="PTTG_00286-t43_1">
    <property type="protein sequence ID" value="PTTG_00286-t43_1-p1"/>
    <property type="gene ID" value="PTTG_00286"/>
</dbReference>
<proteinExistence type="predicted"/>
<evidence type="ECO:0000256" key="1">
    <source>
        <dbReference type="SAM" id="MobiDB-lite"/>
    </source>
</evidence>
<feature type="region of interest" description="Disordered" evidence="1">
    <location>
        <begin position="176"/>
        <end position="200"/>
    </location>
</feature>
<dbReference type="OrthoDB" id="2495389at2759"/>
<name>A0A0C4EHS0_PUCT1</name>
<reference evidence="3" key="4">
    <citation type="submission" date="2025-05" db="UniProtKB">
        <authorList>
            <consortium name="EnsemblFungi"/>
        </authorList>
    </citation>
    <scope>IDENTIFICATION</scope>
    <source>
        <strain evidence="3">isolate 1-1 / race 1 (BBBD)</strain>
    </source>
</reference>
<evidence type="ECO:0000313" key="4">
    <source>
        <dbReference type="Proteomes" id="UP000005240"/>
    </source>
</evidence>
<protein>
    <submittedName>
        <fullName evidence="2 3">Uncharacterized protein</fullName>
    </submittedName>
</protein>
<evidence type="ECO:0000313" key="3">
    <source>
        <dbReference type="EnsemblFungi" id="PTTG_00286-t43_1-p1"/>
    </source>
</evidence>
<reference evidence="2" key="1">
    <citation type="submission" date="2009-11" db="EMBL/GenBank/DDBJ databases">
        <authorList>
            <consortium name="The Broad Institute Genome Sequencing Platform"/>
            <person name="Ward D."/>
            <person name="Feldgarden M."/>
            <person name="Earl A."/>
            <person name="Young S.K."/>
            <person name="Zeng Q."/>
            <person name="Koehrsen M."/>
            <person name="Alvarado L."/>
            <person name="Berlin A."/>
            <person name="Bochicchio J."/>
            <person name="Borenstein D."/>
            <person name="Chapman S.B."/>
            <person name="Chen Z."/>
            <person name="Engels R."/>
            <person name="Freedman E."/>
            <person name="Gellesch M."/>
            <person name="Goldberg J."/>
            <person name="Griggs A."/>
            <person name="Gujja S."/>
            <person name="Heilman E."/>
            <person name="Heiman D."/>
            <person name="Hepburn T."/>
            <person name="Howarth C."/>
            <person name="Jen D."/>
            <person name="Larson L."/>
            <person name="Lewis B."/>
            <person name="Mehta T."/>
            <person name="Park D."/>
            <person name="Pearson M."/>
            <person name="Roberts A."/>
            <person name="Saif S."/>
            <person name="Shea T."/>
            <person name="Shenoy N."/>
            <person name="Sisk P."/>
            <person name="Stolte C."/>
            <person name="Sykes S."/>
            <person name="Thomson T."/>
            <person name="Walk T."/>
            <person name="White J."/>
            <person name="Yandava C."/>
            <person name="Izard J."/>
            <person name="Baranova O.V."/>
            <person name="Blanton J.M."/>
            <person name="Tanner A.C."/>
            <person name="Dewhirst F.E."/>
            <person name="Haas B."/>
            <person name="Nusbaum C."/>
            <person name="Birren B."/>
        </authorList>
    </citation>
    <scope>NUCLEOTIDE SEQUENCE [LARGE SCALE GENOMIC DNA]</scope>
    <source>
        <strain evidence="2">1-1 BBBD Race 1</strain>
    </source>
</reference>
<gene>
    <name evidence="2" type="ORF">PTTG_00286</name>
</gene>
<dbReference type="OMA" id="VDLREIW"/>
<organism evidence="2">
    <name type="scientific">Puccinia triticina (isolate 1-1 / race 1 (BBBD))</name>
    <name type="common">Brown leaf rust fungus</name>
    <dbReference type="NCBI Taxonomy" id="630390"/>
    <lineage>
        <taxon>Eukaryota</taxon>
        <taxon>Fungi</taxon>
        <taxon>Dikarya</taxon>
        <taxon>Basidiomycota</taxon>
        <taxon>Pucciniomycotina</taxon>
        <taxon>Pucciniomycetes</taxon>
        <taxon>Pucciniales</taxon>
        <taxon>Pucciniaceae</taxon>
        <taxon>Puccinia</taxon>
    </lineage>
</organism>
<reference evidence="2" key="2">
    <citation type="submission" date="2016-05" db="EMBL/GenBank/DDBJ databases">
        <title>Comparative analysis highlights variable genome content of wheat rusts and divergence of the mating loci.</title>
        <authorList>
            <person name="Cuomo C.A."/>
            <person name="Bakkeren G."/>
            <person name="Szabo L."/>
            <person name="Khalil H."/>
            <person name="Joly D."/>
            <person name="Goldberg J."/>
            <person name="Young S."/>
            <person name="Zeng Q."/>
            <person name="Fellers J."/>
        </authorList>
    </citation>
    <scope>NUCLEOTIDE SEQUENCE [LARGE SCALE GENOMIC DNA]</scope>
    <source>
        <strain evidence="2">1-1 BBBD Race 1</strain>
    </source>
</reference>
<dbReference type="AlphaFoldDB" id="A0A0C4EHS0"/>
<dbReference type="EMBL" id="ADAS02000008">
    <property type="protein sequence ID" value="OAV98220.1"/>
    <property type="molecule type" value="Genomic_DNA"/>
</dbReference>